<name>A0A078A5V3_STYLE</name>
<evidence type="ECO:0008006" key="4">
    <source>
        <dbReference type="Google" id="ProtNLM"/>
    </source>
</evidence>
<dbReference type="OrthoDB" id="296380at2759"/>
<gene>
    <name evidence="2" type="primary">Contig17407.g18518</name>
    <name evidence="2" type="ORF">STYLEM_5137</name>
</gene>
<keyword evidence="1" id="KW-1133">Transmembrane helix</keyword>
<dbReference type="GO" id="GO:0005634">
    <property type="term" value="C:nucleus"/>
    <property type="evidence" value="ECO:0007669"/>
    <property type="project" value="TreeGrafter"/>
</dbReference>
<dbReference type="PANTHER" id="PTHR31398:SF0">
    <property type="entry name" value="MEIOTIC NUCLEAR DIVISION PROTEIN 1 HOMOLOG"/>
    <property type="match status" value="1"/>
</dbReference>
<dbReference type="GO" id="GO:0007131">
    <property type="term" value="P:reciprocal meiotic recombination"/>
    <property type="evidence" value="ECO:0007669"/>
    <property type="project" value="TreeGrafter"/>
</dbReference>
<sequence>MNKFLIFLLKKFISFDIYGHQIKLLYKGRNTKNTLLGAFFSFLTFALIILYFGQQLQDLFDNKNTVKALTYDIVTNKLFKKISNNSLDLAVSINRYDSYLKTVIDEQVFSLEVVNFVDNDDRVNFQQIQLNLEKCSSSRFFNEFEFQNILEVNKQNGYETYCLDFEKDFIVSQKSKASLVFYVTACNDTLLQQKYPSMECEKNKTIINQILKETQIEMIRTNMQFDKEDNTVYPIITLVKDEYFDLQSTEETVIVDYEIQENHVKGSSSRIHESLYEFKHDYFSTIGKQQYKTAITNDAFIQFTFYLSDEEKSFEIIPINFLQVLSNVGGLVQIVTVLVTFMIGPLQEFFFFQSLIKKIFLTQKHNEKEKIGDKQEKKKSYNLESAQPRNYLRMVLELRSRYRFYYNNREAFNDKFFFLCNLKKKNQRLRKQLFDHGEEKIRSSLDVVKIIKNMRELKMVSHLILLKFQRSLLPYLQKYLIESSFQRMQENIKKRQSVFKEEETDRTASRRQEEVMDSLTAIMLELFADSKQPQNIYNQILIDNIFIPDARKQNSVISEFKEKKMNFKIYDEFHLSENLNFKTDQNFFTPDESYQLVGDESDKQNLKVIQKGNLKQQDIDQEFYREWE</sequence>
<protein>
    <recommendedName>
        <fullName evidence="4">Transmembrane protein</fullName>
    </recommendedName>
</protein>
<dbReference type="InParanoid" id="A0A078A5V3"/>
<accession>A0A078A5V3</accession>
<keyword evidence="3" id="KW-1185">Reference proteome</keyword>
<feature type="transmembrane region" description="Helical" evidence="1">
    <location>
        <begin position="33"/>
        <end position="53"/>
    </location>
</feature>
<keyword evidence="1" id="KW-0472">Membrane</keyword>
<keyword evidence="1" id="KW-0812">Transmembrane</keyword>
<reference evidence="2 3" key="1">
    <citation type="submission" date="2014-06" db="EMBL/GenBank/DDBJ databases">
        <authorList>
            <person name="Swart Estienne"/>
        </authorList>
    </citation>
    <scope>NUCLEOTIDE SEQUENCE [LARGE SCALE GENOMIC DNA]</scope>
    <source>
        <strain evidence="2 3">130c</strain>
    </source>
</reference>
<dbReference type="AlphaFoldDB" id="A0A078A5V3"/>
<evidence type="ECO:0000256" key="1">
    <source>
        <dbReference type="SAM" id="Phobius"/>
    </source>
</evidence>
<dbReference type="EMBL" id="CCKQ01004993">
    <property type="protein sequence ID" value="CDW76139.1"/>
    <property type="molecule type" value="Genomic_DNA"/>
</dbReference>
<evidence type="ECO:0000313" key="3">
    <source>
        <dbReference type="Proteomes" id="UP000039865"/>
    </source>
</evidence>
<dbReference type="PANTHER" id="PTHR31398">
    <property type="entry name" value="MEIOTIC NUCLEAR DIVISION PROTEIN 1 HOMOLOG"/>
    <property type="match status" value="1"/>
</dbReference>
<proteinExistence type="predicted"/>
<dbReference type="Proteomes" id="UP000039865">
    <property type="component" value="Unassembled WGS sequence"/>
</dbReference>
<evidence type="ECO:0000313" key="2">
    <source>
        <dbReference type="EMBL" id="CDW76139.1"/>
    </source>
</evidence>
<organism evidence="2 3">
    <name type="scientific">Stylonychia lemnae</name>
    <name type="common">Ciliate</name>
    <dbReference type="NCBI Taxonomy" id="5949"/>
    <lineage>
        <taxon>Eukaryota</taxon>
        <taxon>Sar</taxon>
        <taxon>Alveolata</taxon>
        <taxon>Ciliophora</taxon>
        <taxon>Intramacronucleata</taxon>
        <taxon>Spirotrichea</taxon>
        <taxon>Stichotrichia</taxon>
        <taxon>Sporadotrichida</taxon>
        <taxon>Oxytrichidae</taxon>
        <taxon>Stylonychinae</taxon>
        <taxon>Stylonychia</taxon>
    </lineage>
</organism>